<comment type="subcellular location">
    <subcellularLocation>
        <location evidence="2">Nucleus</location>
    </subcellularLocation>
</comment>
<evidence type="ECO:0000259" key="12">
    <source>
        <dbReference type="PROSITE" id="PS50305"/>
    </source>
</evidence>
<evidence type="ECO:0000256" key="4">
    <source>
        <dbReference type="ARBA" id="ARBA00012928"/>
    </source>
</evidence>
<comment type="similarity">
    <text evidence="3">Belongs to the sirtuin family. Class I subfamily.</text>
</comment>
<dbReference type="GO" id="GO:0005654">
    <property type="term" value="C:nucleoplasm"/>
    <property type="evidence" value="ECO:0007669"/>
    <property type="project" value="TreeGrafter"/>
</dbReference>
<organism evidence="13 14">
    <name type="scientific">Stylophora pistillata</name>
    <name type="common">Smooth cauliflower coral</name>
    <dbReference type="NCBI Taxonomy" id="50429"/>
    <lineage>
        <taxon>Eukaryota</taxon>
        <taxon>Metazoa</taxon>
        <taxon>Cnidaria</taxon>
        <taxon>Anthozoa</taxon>
        <taxon>Hexacorallia</taxon>
        <taxon>Scleractinia</taxon>
        <taxon>Astrocoeniina</taxon>
        <taxon>Pocilloporidae</taxon>
        <taxon>Stylophora</taxon>
    </lineage>
</organism>
<keyword evidence="14" id="KW-1185">Reference proteome</keyword>
<evidence type="ECO:0000256" key="10">
    <source>
        <dbReference type="PROSITE-ProRule" id="PRU00236"/>
    </source>
</evidence>
<gene>
    <name evidence="13" type="primary">SIRT1</name>
    <name evidence="13" type="ORF">AWC38_SpisGene14917</name>
</gene>
<evidence type="ECO:0000256" key="2">
    <source>
        <dbReference type="ARBA" id="ARBA00004123"/>
    </source>
</evidence>
<keyword evidence="9" id="KW-0539">Nucleus</keyword>
<dbReference type="GO" id="GO:0033553">
    <property type="term" value="C:rDNA heterochromatin"/>
    <property type="evidence" value="ECO:0007669"/>
    <property type="project" value="TreeGrafter"/>
</dbReference>
<proteinExistence type="inferred from homology"/>
<dbReference type="InterPro" id="IPR003000">
    <property type="entry name" value="Sirtuin"/>
</dbReference>
<evidence type="ECO:0000256" key="5">
    <source>
        <dbReference type="ARBA" id="ARBA00022679"/>
    </source>
</evidence>
<feature type="binding site" evidence="10">
    <location>
        <position position="291"/>
    </location>
    <ligand>
        <name>Zn(2+)</name>
        <dbReference type="ChEBI" id="CHEBI:29105"/>
    </ligand>
</feature>
<dbReference type="GO" id="GO:0005637">
    <property type="term" value="C:nuclear inner membrane"/>
    <property type="evidence" value="ECO:0007669"/>
    <property type="project" value="TreeGrafter"/>
</dbReference>
<feature type="binding site" evidence="10">
    <location>
        <position position="318"/>
    </location>
    <ligand>
        <name>Zn(2+)</name>
        <dbReference type="ChEBI" id="CHEBI:29105"/>
    </ligand>
</feature>
<dbReference type="InterPro" id="IPR026590">
    <property type="entry name" value="Ssirtuin_cat_dom"/>
</dbReference>
<feature type="region of interest" description="Disordered" evidence="11">
    <location>
        <begin position="705"/>
        <end position="756"/>
    </location>
</feature>
<feature type="region of interest" description="Disordered" evidence="11">
    <location>
        <begin position="440"/>
        <end position="536"/>
    </location>
</feature>
<name>A0A2B4RWL5_STYPI</name>
<feature type="compositionally biased region" description="Polar residues" evidence="11">
    <location>
        <begin position="564"/>
        <end position="576"/>
    </location>
</feature>
<feature type="region of interest" description="Disordered" evidence="11">
    <location>
        <begin position="47"/>
        <end position="82"/>
    </location>
</feature>
<dbReference type="Gene3D" id="3.40.50.1220">
    <property type="entry name" value="TPP-binding domain"/>
    <property type="match status" value="1"/>
</dbReference>
<feature type="binding site" evidence="10">
    <location>
        <position position="315"/>
    </location>
    <ligand>
        <name>Zn(2+)</name>
        <dbReference type="ChEBI" id="CHEBI:29105"/>
    </ligand>
</feature>
<feature type="compositionally biased region" description="Basic and acidic residues" evidence="11">
    <location>
        <begin position="54"/>
        <end position="78"/>
    </location>
</feature>
<dbReference type="GO" id="GO:0046872">
    <property type="term" value="F:metal ion binding"/>
    <property type="evidence" value="ECO:0007669"/>
    <property type="project" value="UniProtKB-KW"/>
</dbReference>
<dbReference type="GO" id="GO:0002039">
    <property type="term" value="F:p53 binding"/>
    <property type="evidence" value="ECO:0007669"/>
    <property type="project" value="TreeGrafter"/>
</dbReference>
<feature type="compositionally biased region" description="Acidic residues" evidence="11">
    <location>
        <begin position="620"/>
        <end position="629"/>
    </location>
</feature>
<feature type="region of interest" description="Disordered" evidence="11">
    <location>
        <begin position="555"/>
        <end position="629"/>
    </location>
</feature>
<accession>A0A2B4RWL5</accession>
<reference evidence="14" key="1">
    <citation type="journal article" date="2017" name="bioRxiv">
        <title>Comparative analysis of the genomes of Stylophora pistillata and Acropora digitifera provides evidence for extensive differences between species of corals.</title>
        <authorList>
            <person name="Voolstra C.R."/>
            <person name="Li Y."/>
            <person name="Liew Y.J."/>
            <person name="Baumgarten S."/>
            <person name="Zoccola D."/>
            <person name="Flot J.-F."/>
            <person name="Tambutte S."/>
            <person name="Allemand D."/>
            <person name="Aranda M."/>
        </authorList>
    </citation>
    <scope>NUCLEOTIDE SEQUENCE [LARGE SCALE GENOMIC DNA]</scope>
</reference>
<dbReference type="GO" id="GO:0003714">
    <property type="term" value="F:transcription corepressor activity"/>
    <property type="evidence" value="ECO:0007669"/>
    <property type="project" value="TreeGrafter"/>
</dbReference>
<evidence type="ECO:0000256" key="8">
    <source>
        <dbReference type="ARBA" id="ARBA00023027"/>
    </source>
</evidence>
<evidence type="ECO:0000313" key="13">
    <source>
        <dbReference type="EMBL" id="PFX20635.1"/>
    </source>
</evidence>
<dbReference type="CDD" id="cd01408">
    <property type="entry name" value="SIRT1"/>
    <property type="match status" value="1"/>
</dbReference>
<dbReference type="InterPro" id="IPR029035">
    <property type="entry name" value="DHS-like_NAD/FAD-binding_dom"/>
</dbReference>
<keyword evidence="5" id="KW-0808">Transferase</keyword>
<protein>
    <recommendedName>
        <fullName evidence="4">protein acetyllysine N-acetyltransferase</fullName>
        <ecNumber evidence="4">2.3.1.286</ecNumber>
    </recommendedName>
</protein>
<dbReference type="AlphaFoldDB" id="A0A2B4RWL5"/>
<dbReference type="OrthoDB" id="424302at2759"/>
<dbReference type="PROSITE" id="PS50305">
    <property type="entry name" value="SIRTUIN"/>
    <property type="match status" value="1"/>
</dbReference>
<comment type="caution">
    <text evidence="13">The sequence shown here is derived from an EMBL/GenBank/DDBJ whole genome shotgun (WGS) entry which is preliminary data.</text>
</comment>
<dbReference type="SUPFAM" id="SSF52467">
    <property type="entry name" value="DHS-like NAD/FAD-binding domain"/>
    <property type="match status" value="1"/>
</dbReference>
<evidence type="ECO:0000313" key="14">
    <source>
        <dbReference type="Proteomes" id="UP000225706"/>
    </source>
</evidence>
<feature type="binding site" evidence="10">
    <location>
        <position position="294"/>
    </location>
    <ligand>
        <name>Zn(2+)</name>
        <dbReference type="ChEBI" id="CHEBI:29105"/>
    </ligand>
</feature>
<evidence type="ECO:0000256" key="11">
    <source>
        <dbReference type="SAM" id="MobiDB-lite"/>
    </source>
</evidence>
<keyword evidence="8" id="KW-0520">NAD</keyword>
<evidence type="ECO:0000256" key="1">
    <source>
        <dbReference type="ARBA" id="ARBA00001947"/>
    </source>
</evidence>
<dbReference type="GO" id="GO:0017136">
    <property type="term" value="F:histone deacetylase activity, NAD-dependent"/>
    <property type="evidence" value="ECO:0007669"/>
    <property type="project" value="TreeGrafter"/>
</dbReference>
<evidence type="ECO:0000256" key="9">
    <source>
        <dbReference type="ARBA" id="ARBA00023242"/>
    </source>
</evidence>
<evidence type="ECO:0000256" key="3">
    <source>
        <dbReference type="ARBA" id="ARBA00006924"/>
    </source>
</evidence>
<feature type="domain" description="Deacetylase sirtuin-type" evidence="12">
    <location>
        <begin position="156"/>
        <end position="417"/>
    </location>
</feature>
<comment type="cofactor">
    <cofactor evidence="1">
        <name>Zn(2+)</name>
        <dbReference type="ChEBI" id="CHEBI:29105"/>
    </cofactor>
</comment>
<feature type="active site" description="Proton acceptor" evidence="10">
    <location>
        <position position="283"/>
    </location>
</feature>
<dbReference type="STRING" id="50429.A0A2B4RWL5"/>
<dbReference type="PANTHER" id="PTHR11085">
    <property type="entry name" value="NAD-DEPENDENT PROTEIN DEACYLASE SIRTUIN-5, MITOCHONDRIAL-RELATED"/>
    <property type="match status" value="1"/>
</dbReference>
<keyword evidence="6 10" id="KW-0479">Metal-binding</keyword>
<feature type="compositionally biased region" description="Polar residues" evidence="11">
    <location>
        <begin position="601"/>
        <end position="619"/>
    </location>
</feature>
<evidence type="ECO:0000256" key="6">
    <source>
        <dbReference type="ARBA" id="ARBA00022723"/>
    </source>
</evidence>
<dbReference type="GO" id="GO:0070403">
    <property type="term" value="F:NAD+ binding"/>
    <property type="evidence" value="ECO:0007669"/>
    <property type="project" value="InterPro"/>
</dbReference>
<dbReference type="FunFam" id="3.30.1600.10:FF:000013">
    <property type="entry name" value="NAD-dependent protein deacetylase sirtuin-1"/>
    <property type="match status" value="1"/>
</dbReference>
<dbReference type="InterPro" id="IPR026591">
    <property type="entry name" value="Sirtuin_cat_small_dom_sf"/>
</dbReference>
<keyword evidence="7 10" id="KW-0862">Zinc</keyword>
<dbReference type="EMBL" id="LSMT01000309">
    <property type="protein sequence ID" value="PFX20635.1"/>
    <property type="molecule type" value="Genomic_DNA"/>
</dbReference>
<sequence length="756" mass="83587">MADRDEWDDYTNTKRVRLSSDASLSQNISYSDDKDNIEPEIDFSWQLKATGEGENSKKPSTSREHHVGNGVQERRQSDDFPTCFSVEDSVDDIDEHHYRPVAGPMGWIEQQMSHDVNPEDILAYMIPHSQLPPNLDKATLWKIIVDILTEPSPRQKLDHINTLDDVVELLKGSKNIVVLTGAGVSVSCGIPDFRSRDGIYAKLSVEYPDLPDPQAMFDISYFCQNPRPFYKFAKEIYPGQFEPSLSHRFIRQLELKGQLLKNYSQNIDTLEQIAGISRVIQCHGSFSTASCTNCKFQVSCEAIRDDIFNQVIPLCPKCPQDGSCFAIMKPDIVFFGESLPSEFYRNLEEDSEKVDLLIVIGSSLKVRPVALIPSHVPPEVPQVLINREPLRHLTFDVELLGDCDVIISELCQRLGGTWNSLSDDSEIPSVQKLRFLSEGLASDEERSEEGGYSLGEKKSSGNAPNSEDDTQLDEKQEREGVSTLNRLDSHVTVGESSGCCDTGDEPNREQPRASAIGEENKHSTNNDTSCEEDSPRFIFMPPSRYIFYGAEVKDSPLPSPSPSRNLTSYFDSTSEGTDSDSVGEIDDNEAGGDHDGIDNGPQATANNSRSPLICNTESENNSDDGFGEGDVEKALENGNSEVTKQTLSLILGGLSSYTCASEENSRLSAGSDVPVSAGSGDPCCLSKAAETLFADRPFRVVAMETTLTKRDNPEIEHQDRVEETKTGDSEDSQRRDDSIRSEAEVSTSIDDHVSHS</sequence>
<dbReference type="PANTHER" id="PTHR11085:SF9">
    <property type="entry name" value="NAD-DEPENDENT PROTEIN DEACETYLASE SIRTUIN-1"/>
    <property type="match status" value="1"/>
</dbReference>
<evidence type="ECO:0000256" key="7">
    <source>
        <dbReference type="ARBA" id="ARBA00022833"/>
    </source>
</evidence>
<dbReference type="InterPro" id="IPR050134">
    <property type="entry name" value="NAD-dep_sirtuin_deacylases"/>
</dbReference>
<feature type="compositionally biased region" description="Acidic residues" evidence="11">
    <location>
        <begin position="577"/>
        <end position="590"/>
    </location>
</feature>
<dbReference type="Pfam" id="PF02146">
    <property type="entry name" value="SIR2"/>
    <property type="match status" value="1"/>
</dbReference>
<feature type="compositionally biased region" description="Basic and acidic residues" evidence="11">
    <location>
        <begin position="707"/>
        <end position="756"/>
    </location>
</feature>
<dbReference type="Proteomes" id="UP000225706">
    <property type="component" value="Unassembled WGS sequence"/>
</dbReference>
<dbReference type="Gene3D" id="3.30.1600.10">
    <property type="entry name" value="SIR2/SIRT2 'Small Domain"/>
    <property type="match status" value="1"/>
</dbReference>
<dbReference type="EC" id="2.3.1.286" evidence="4"/>